<accession>R7RTJ8</accession>
<dbReference type="EC" id="5.1.1.12" evidence="5"/>
<evidence type="ECO:0000256" key="2">
    <source>
        <dbReference type="ARBA" id="ARBA00022898"/>
    </source>
</evidence>
<sequence>MGYPVVEIYREKIKENAQNLVKECHLRGIEVAGVVKVFGGYKDVVEAYIDGGVDLIADSRIENLKGFNEFNVQKMLIRIPMKSQAEEVVKYSDVALVSEIDIVEELNKYAKKHGKIYDIILMIDVGDLREGIFFKNKNEIEEWVRKVDMFKYINLKGIGTNLNCYGGVIPSTENMNYLVEVKSMIEKLLDRKLDVISGGNSENIKLMRENGMPKEINQLRIGVGIALGIGLYDKPIEGQHTDTVKLIAEVVEVKEKPSAPIGELGIDAFGRKPTFIDKGIRRRAILGIGRQDVSPEHIVPIDNKIEIIGASSDHLIIDITESNNNYKCGDVVEFNLTYGGLLAAMTSKYVNKRIV</sequence>
<dbReference type="InterPro" id="IPR000821">
    <property type="entry name" value="Ala_racemase"/>
</dbReference>
<dbReference type="EMBL" id="CAVN010000097">
    <property type="protein sequence ID" value="CDF58603.1"/>
    <property type="molecule type" value="Genomic_DNA"/>
</dbReference>
<name>R7RTJ8_9CLOT</name>
<comment type="caution">
    <text evidence="5">The sequence shown here is derived from an EMBL/GenBank/DDBJ whole genome shotgun (WGS) entry which is preliminary data.</text>
</comment>
<dbReference type="eggNOG" id="COG3457">
    <property type="taxonomic scope" value="Bacteria"/>
</dbReference>
<evidence type="ECO:0000256" key="3">
    <source>
        <dbReference type="ARBA" id="ARBA00023235"/>
    </source>
</evidence>
<evidence type="ECO:0000259" key="4">
    <source>
        <dbReference type="Pfam" id="PF01168"/>
    </source>
</evidence>
<keyword evidence="3 5" id="KW-0413">Isomerase</keyword>
<evidence type="ECO:0000313" key="6">
    <source>
        <dbReference type="Proteomes" id="UP000014923"/>
    </source>
</evidence>
<organism evidence="5 6">
    <name type="scientific">Thermobrachium celere DSM 8682</name>
    <dbReference type="NCBI Taxonomy" id="941824"/>
    <lineage>
        <taxon>Bacteria</taxon>
        <taxon>Bacillati</taxon>
        <taxon>Bacillota</taxon>
        <taxon>Clostridia</taxon>
        <taxon>Eubacteriales</taxon>
        <taxon>Clostridiaceae</taxon>
        <taxon>Thermobrachium</taxon>
    </lineage>
</organism>
<dbReference type="HOGENOM" id="CLU_067103_0_0_9"/>
<feature type="domain" description="Alanine racemase N-terminal" evidence="4">
    <location>
        <begin position="10"/>
        <end position="225"/>
    </location>
</feature>
<comment type="cofactor">
    <cofactor evidence="1">
        <name>pyridoxal 5'-phosphate</name>
        <dbReference type="ChEBI" id="CHEBI:597326"/>
    </cofactor>
</comment>
<keyword evidence="2" id="KW-0663">Pyridoxal phosphate</keyword>
<evidence type="ECO:0000313" key="5">
    <source>
        <dbReference type="EMBL" id="CDF58603.1"/>
    </source>
</evidence>
<dbReference type="Gene3D" id="3.20.20.10">
    <property type="entry name" value="Alanine racemase"/>
    <property type="match status" value="1"/>
</dbReference>
<dbReference type="GO" id="GO:0008784">
    <property type="term" value="F:alanine racemase activity"/>
    <property type="evidence" value="ECO:0007669"/>
    <property type="project" value="TreeGrafter"/>
</dbReference>
<dbReference type="NCBIfam" id="NF040742">
    <property type="entry name" value="racem_Orr"/>
    <property type="match status" value="1"/>
</dbReference>
<dbReference type="GO" id="GO:0005829">
    <property type="term" value="C:cytosol"/>
    <property type="evidence" value="ECO:0007669"/>
    <property type="project" value="TreeGrafter"/>
</dbReference>
<keyword evidence="6" id="KW-1185">Reference proteome</keyword>
<evidence type="ECO:0000256" key="1">
    <source>
        <dbReference type="ARBA" id="ARBA00001933"/>
    </source>
</evidence>
<dbReference type="GO" id="GO:0050157">
    <property type="term" value="F:ornithine racemase activity"/>
    <property type="evidence" value="ECO:0007669"/>
    <property type="project" value="UniProtKB-EC"/>
</dbReference>
<dbReference type="InterPro" id="IPR029066">
    <property type="entry name" value="PLP-binding_barrel"/>
</dbReference>
<dbReference type="PANTHER" id="PTHR30511:SF3">
    <property type="entry name" value="LYSINE RACEMASE"/>
    <property type="match status" value="1"/>
</dbReference>
<dbReference type="Proteomes" id="UP000014923">
    <property type="component" value="Unassembled WGS sequence"/>
</dbReference>
<dbReference type="GO" id="GO:0030170">
    <property type="term" value="F:pyridoxal phosphate binding"/>
    <property type="evidence" value="ECO:0007669"/>
    <property type="project" value="TreeGrafter"/>
</dbReference>
<gene>
    <name evidence="5" type="ORF">TCEL_00649</name>
</gene>
<dbReference type="InterPro" id="IPR001608">
    <property type="entry name" value="Ala_racemase_N"/>
</dbReference>
<reference evidence="5" key="1">
    <citation type="submission" date="2013-03" db="EMBL/GenBank/DDBJ databases">
        <title>Draft genome sequence of the hydrogen-ethanol-producing anaerobic alkalithermophilic Caloramator celere.</title>
        <authorList>
            <person name="Ciranna A."/>
            <person name="Larjo A."/>
            <person name="Kivisto A."/>
            <person name="Santala V."/>
            <person name="Roos C."/>
            <person name="Karp M."/>
        </authorList>
    </citation>
    <scope>NUCLEOTIDE SEQUENCE [LARGE SCALE GENOMIC DNA]</scope>
    <source>
        <strain evidence="5">DSM 8682</strain>
    </source>
</reference>
<dbReference type="CDD" id="cd06815">
    <property type="entry name" value="PLPDE_III_AR_like_1"/>
    <property type="match status" value="1"/>
</dbReference>
<dbReference type="SUPFAM" id="SSF51419">
    <property type="entry name" value="PLP-binding barrel"/>
    <property type="match status" value="1"/>
</dbReference>
<dbReference type="Pfam" id="PF01168">
    <property type="entry name" value="Ala_racemase_N"/>
    <property type="match status" value="1"/>
</dbReference>
<proteinExistence type="predicted"/>
<dbReference type="RefSeq" id="WP_018662868.1">
    <property type="nucleotide sequence ID" value="NZ_HF952018.1"/>
</dbReference>
<dbReference type="PANTHER" id="PTHR30511">
    <property type="entry name" value="ALANINE RACEMASE"/>
    <property type="match status" value="1"/>
</dbReference>
<protein>
    <submittedName>
        <fullName evidence="5">Ornithine racemase</fullName>
        <ecNumber evidence="5">5.1.1.12</ecNumber>
    </submittedName>
</protein>
<dbReference type="OrthoDB" id="504078at2"/>
<dbReference type="AlphaFoldDB" id="R7RTJ8"/>